<dbReference type="AlphaFoldDB" id="A0A2I1CQA8"/>
<comment type="caution">
    <text evidence="2">The sequence shown here is derived from an EMBL/GenBank/DDBJ whole genome shotgun (WGS) entry which is preliminary data.</text>
</comment>
<dbReference type="RefSeq" id="XP_024688417.1">
    <property type="nucleotide sequence ID" value="XM_024833960.1"/>
</dbReference>
<evidence type="ECO:0000313" key="3">
    <source>
        <dbReference type="Proteomes" id="UP000234254"/>
    </source>
</evidence>
<proteinExistence type="predicted"/>
<feature type="compositionally biased region" description="Pro residues" evidence="1">
    <location>
        <begin position="142"/>
        <end position="151"/>
    </location>
</feature>
<sequence>MAVGANWRVCHTKWATQIRPLTGQEGDLGVFTDRSTTSPAPPRHRPRDPRDPRDPPRPPTSPWGPRRRPQRQLASVRGRPSHGPGANRCRRRHHRRGPAVWEPMGAAAGPEGSPDGYIFPGPPDTTHPNPFPRHHGNVPGAPQAPPSPSPP</sequence>
<feature type="non-terminal residue" evidence="2">
    <location>
        <position position="151"/>
    </location>
</feature>
<dbReference type="Proteomes" id="UP000234254">
    <property type="component" value="Unassembled WGS sequence"/>
</dbReference>
<dbReference type="VEuPathDB" id="FungiDB:P168DRAFT_245277"/>
<protein>
    <submittedName>
        <fullName evidence="2">Uncharacterized protein</fullName>
    </submittedName>
</protein>
<evidence type="ECO:0000313" key="2">
    <source>
        <dbReference type="EMBL" id="PKX99822.1"/>
    </source>
</evidence>
<feature type="region of interest" description="Disordered" evidence="1">
    <location>
        <begin position="19"/>
        <end position="151"/>
    </location>
</feature>
<dbReference type="EMBL" id="MSFM01000022">
    <property type="protein sequence ID" value="PKX99822.1"/>
    <property type="molecule type" value="Genomic_DNA"/>
</dbReference>
<organism evidence="2 3">
    <name type="scientific">Aspergillus campestris (strain IBT 28561)</name>
    <dbReference type="NCBI Taxonomy" id="1392248"/>
    <lineage>
        <taxon>Eukaryota</taxon>
        <taxon>Fungi</taxon>
        <taxon>Dikarya</taxon>
        <taxon>Ascomycota</taxon>
        <taxon>Pezizomycotina</taxon>
        <taxon>Eurotiomycetes</taxon>
        <taxon>Eurotiomycetidae</taxon>
        <taxon>Eurotiales</taxon>
        <taxon>Aspergillaceae</taxon>
        <taxon>Aspergillus</taxon>
        <taxon>Aspergillus subgen. Circumdati</taxon>
    </lineage>
</organism>
<evidence type="ECO:0000256" key="1">
    <source>
        <dbReference type="SAM" id="MobiDB-lite"/>
    </source>
</evidence>
<feature type="compositionally biased region" description="Pro residues" evidence="1">
    <location>
        <begin position="120"/>
        <end position="131"/>
    </location>
</feature>
<gene>
    <name evidence="2" type="ORF">P168DRAFT_245277</name>
</gene>
<reference evidence="2" key="1">
    <citation type="submission" date="2016-12" db="EMBL/GenBank/DDBJ databases">
        <title>The genomes of Aspergillus section Nigri reveals drivers in fungal speciation.</title>
        <authorList>
            <consortium name="DOE Joint Genome Institute"/>
            <person name="Vesth T.C."/>
            <person name="Nybo J."/>
            <person name="Theobald S."/>
            <person name="Brandl J."/>
            <person name="Frisvad J.C."/>
            <person name="Nielsen K.F."/>
            <person name="Lyhne E.K."/>
            <person name="Kogle M.E."/>
            <person name="Kuo A."/>
            <person name="Riley R."/>
            <person name="Clum A."/>
            <person name="Nolan M."/>
            <person name="Lipzen A."/>
            <person name="Salamov A."/>
            <person name="Henrissat B."/>
            <person name="Wiebenga A."/>
            <person name="De vries R.P."/>
            <person name="Grigoriev I.V."/>
            <person name="Mortensen U.H."/>
            <person name="Andersen M.R."/>
            <person name="Baker S.E."/>
        </authorList>
    </citation>
    <scope>NUCLEOTIDE SEQUENCE</scope>
    <source>
        <strain evidence="2">IBT 28561</strain>
    </source>
</reference>
<dbReference type="GeneID" id="36541484"/>
<keyword evidence="3" id="KW-1185">Reference proteome</keyword>
<accession>A0A2I1CQA8</accession>
<name>A0A2I1CQA8_ASPC2</name>
<feature type="compositionally biased region" description="Basic residues" evidence="1">
    <location>
        <begin position="88"/>
        <end position="97"/>
    </location>
</feature>